<evidence type="ECO:0000259" key="1">
    <source>
        <dbReference type="Pfam" id="PF13962"/>
    </source>
</evidence>
<protein>
    <recommendedName>
        <fullName evidence="1">PGG domain-containing protein</fullName>
    </recommendedName>
</protein>
<dbReference type="InterPro" id="IPR026961">
    <property type="entry name" value="PGG_dom"/>
</dbReference>
<organism evidence="2 3">
    <name type="scientific">Eleusine coracana subsp. coracana</name>
    <dbReference type="NCBI Taxonomy" id="191504"/>
    <lineage>
        <taxon>Eukaryota</taxon>
        <taxon>Viridiplantae</taxon>
        <taxon>Streptophyta</taxon>
        <taxon>Embryophyta</taxon>
        <taxon>Tracheophyta</taxon>
        <taxon>Spermatophyta</taxon>
        <taxon>Magnoliopsida</taxon>
        <taxon>Liliopsida</taxon>
        <taxon>Poales</taxon>
        <taxon>Poaceae</taxon>
        <taxon>PACMAD clade</taxon>
        <taxon>Chloridoideae</taxon>
        <taxon>Cynodonteae</taxon>
        <taxon>Eleusininae</taxon>
        <taxon>Eleusine</taxon>
    </lineage>
</organism>
<sequence>MEDYVLSKNDEMAVEFIKKSAEDRTLVDVDGEWLKQYQMRCLIEPTAFLPDVVINAYIICIRSQEHLRDREDGKVFLEVTFMSTMFMEAGKQLLKSANEDEISAFRLKLASILALWKANVADLEENIALKRIMRHLMILPESVIVENDHQGLETPEATKCATVTPKCPRSPWQKEERTLRVISVIPYRLRFSLRELQDSLKLKEPMPTTLFNMGLRMVACSRQQQQLRDSANLTDSFIDLTFSSSAKASCIVDELHVNQMWLQEMRRWLSLPATLAASVTYHVGLNLLGGFWQSDDTQRHVTGMPVLESKFAKR</sequence>
<dbReference type="EMBL" id="BQKI01000081">
    <property type="protein sequence ID" value="GJN28995.1"/>
    <property type="molecule type" value="Genomic_DNA"/>
</dbReference>
<evidence type="ECO:0000313" key="2">
    <source>
        <dbReference type="EMBL" id="GJN28995.1"/>
    </source>
</evidence>
<keyword evidence="3" id="KW-1185">Reference proteome</keyword>
<reference evidence="2" key="2">
    <citation type="submission" date="2021-12" db="EMBL/GenBank/DDBJ databases">
        <title>Resequencing data analysis of finger millet.</title>
        <authorList>
            <person name="Hatakeyama M."/>
            <person name="Aluri S."/>
            <person name="Balachadran M.T."/>
            <person name="Sivarajan S.R."/>
            <person name="Poveda L."/>
            <person name="Shimizu-Inatsugi R."/>
            <person name="Schlapbach R."/>
            <person name="Sreeman S.M."/>
            <person name="Shimizu K.K."/>
        </authorList>
    </citation>
    <scope>NUCLEOTIDE SEQUENCE</scope>
</reference>
<dbReference type="Pfam" id="PF13962">
    <property type="entry name" value="PGG"/>
    <property type="match status" value="1"/>
</dbReference>
<accession>A0AAV5F3U4</accession>
<comment type="caution">
    <text evidence="2">The sequence shown here is derived from an EMBL/GenBank/DDBJ whole genome shotgun (WGS) entry which is preliminary data.</text>
</comment>
<name>A0AAV5F3U4_ELECO</name>
<proteinExistence type="predicted"/>
<dbReference type="AlphaFoldDB" id="A0AAV5F3U4"/>
<feature type="domain" description="PGG" evidence="1">
    <location>
        <begin position="261"/>
        <end position="310"/>
    </location>
</feature>
<evidence type="ECO:0000313" key="3">
    <source>
        <dbReference type="Proteomes" id="UP001054889"/>
    </source>
</evidence>
<reference evidence="2" key="1">
    <citation type="journal article" date="2018" name="DNA Res.">
        <title>Multiple hybrid de novo genome assembly of finger millet, an orphan allotetraploid crop.</title>
        <authorList>
            <person name="Hatakeyama M."/>
            <person name="Aluri S."/>
            <person name="Balachadran M.T."/>
            <person name="Sivarajan S.R."/>
            <person name="Patrignani A."/>
            <person name="Gruter S."/>
            <person name="Poveda L."/>
            <person name="Shimizu-Inatsugi R."/>
            <person name="Baeten J."/>
            <person name="Francoijs K.J."/>
            <person name="Nataraja K.N."/>
            <person name="Reddy Y.A.N."/>
            <person name="Phadnis S."/>
            <person name="Ravikumar R.L."/>
            <person name="Schlapbach R."/>
            <person name="Sreeman S.M."/>
            <person name="Shimizu K.K."/>
        </authorList>
    </citation>
    <scope>NUCLEOTIDE SEQUENCE</scope>
</reference>
<gene>
    <name evidence="2" type="primary">gb17180</name>
    <name evidence="2" type="ORF">PR202_gb17180</name>
</gene>
<dbReference type="Proteomes" id="UP001054889">
    <property type="component" value="Unassembled WGS sequence"/>
</dbReference>
<dbReference type="Gene3D" id="3.40.395.10">
    <property type="entry name" value="Adenoviral Proteinase, Chain A"/>
    <property type="match status" value="1"/>
</dbReference>